<dbReference type="EMBL" id="CP023344">
    <property type="protein sequence ID" value="ATC62656.1"/>
    <property type="molecule type" value="Genomic_DNA"/>
</dbReference>
<dbReference type="KEGG" id="vbh:CMV30_00990"/>
<dbReference type="OrthoDB" id="9778453at2"/>
<feature type="domain" description="HD" evidence="2">
    <location>
        <begin position="174"/>
        <end position="293"/>
    </location>
</feature>
<dbReference type="InterPro" id="IPR006674">
    <property type="entry name" value="HD_domain"/>
</dbReference>
<dbReference type="PANTHER" id="PTHR37294:SF1">
    <property type="entry name" value="3'-5' EXORIBONUCLEASE YHAM"/>
    <property type="match status" value="1"/>
</dbReference>
<dbReference type="InterPro" id="IPR003607">
    <property type="entry name" value="HD/PDEase_dom"/>
</dbReference>
<dbReference type="GO" id="GO:0031125">
    <property type="term" value="P:rRNA 3'-end processing"/>
    <property type="evidence" value="ECO:0007669"/>
    <property type="project" value="TreeGrafter"/>
</dbReference>
<dbReference type="InterPro" id="IPR006675">
    <property type="entry name" value="HDIG_dom"/>
</dbReference>
<dbReference type="CDD" id="cd00077">
    <property type="entry name" value="HDc"/>
    <property type="match status" value="1"/>
</dbReference>
<dbReference type="GO" id="GO:0016787">
    <property type="term" value="F:hydrolase activity"/>
    <property type="evidence" value="ECO:0007669"/>
    <property type="project" value="UniProtKB-KW"/>
</dbReference>
<dbReference type="SUPFAM" id="SSF109604">
    <property type="entry name" value="HD-domain/PDEase-like"/>
    <property type="match status" value="1"/>
</dbReference>
<reference evidence="3 4" key="1">
    <citation type="submission" date="2017-09" db="EMBL/GenBank/DDBJ databases">
        <title>Complete genome sequence of Verrucomicrobial strain HZ-65, isolated from freshwater.</title>
        <authorList>
            <person name="Choi A."/>
        </authorList>
    </citation>
    <scope>NUCLEOTIDE SEQUENCE [LARGE SCALE GENOMIC DNA]</scope>
    <source>
        <strain evidence="3 4">HZ-65</strain>
    </source>
</reference>
<proteinExistence type="predicted"/>
<dbReference type="PROSITE" id="PS51831">
    <property type="entry name" value="HD"/>
    <property type="match status" value="1"/>
</dbReference>
<dbReference type="SMART" id="SM00471">
    <property type="entry name" value="HDc"/>
    <property type="match status" value="1"/>
</dbReference>
<name>A0A290Q8U5_9BACT</name>
<keyword evidence="4" id="KW-1185">Reference proteome</keyword>
<sequence>MPDLPLATVRDLKAVEIGTGRPFASILLLRKVGTKTASNGNAFLSLELGDRTGTFNTNLFGDHPQFEATKALPEGSAVRVEGKLDYFNGRLSPKLAKLTPLTEAELALPGAVENLVELAPENAESMWTEFNATIDAIPHDELRMTTRGVFEEIGETFRVCPAAIAMHHAYRHGLLEHTLRMARAAKALLPLYPEVDPSLVLAGILLHDTGKTIEYEGALATRRSRKGILQGHVVLGYQLVRKHGLKARLDADRLERLEHIVLSHQGEPEWGAAVYAATPEAVFVSMVDNLDAKMGMVQRTLRQATDTDEFSERLPGLSSQLLVRKIGE</sequence>
<evidence type="ECO:0000313" key="4">
    <source>
        <dbReference type="Proteomes" id="UP000217265"/>
    </source>
</evidence>
<accession>A0A290Q8U5</accession>
<evidence type="ECO:0000256" key="1">
    <source>
        <dbReference type="ARBA" id="ARBA00022801"/>
    </source>
</evidence>
<evidence type="ECO:0000259" key="2">
    <source>
        <dbReference type="PROSITE" id="PS51831"/>
    </source>
</evidence>
<dbReference type="Pfam" id="PF01966">
    <property type="entry name" value="HD"/>
    <property type="match status" value="1"/>
</dbReference>
<organism evidence="3 4">
    <name type="scientific">Nibricoccus aquaticus</name>
    <dbReference type="NCBI Taxonomy" id="2576891"/>
    <lineage>
        <taxon>Bacteria</taxon>
        <taxon>Pseudomonadati</taxon>
        <taxon>Verrucomicrobiota</taxon>
        <taxon>Opitutia</taxon>
        <taxon>Opitutales</taxon>
        <taxon>Opitutaceae</taxon>
        <taxon>Nibricoccus</taxon>
    </lineage>
</organism>
<dbReference type="AlphaFoldDB" id="A0A290Q8U5"/>
<dbReference type="PANTHER" id="PTHR37294">
    <property type="entry name" value="3'-5' EXORIBONUCLEASE YHAM"/>
    <property type="match status" value="1"/>
</dbReference>
<dbReference type="InterPro" id="IPR050798">
    <property type="entry name" value="YhaM_exoribonuc/phosphodiest"/>
</dbReference>
<dbReference type="RefSeq" id="WP_096054291.1">
    <property type="nucleotide sequence ID" value="NZ_CP023344.1"/>
</dbReference>
<dbReference type="Gene3D" id="1.10.3210.10">
    <property type="entry name" value="Hypothetical protein af1432"/>
    <property type="match status" value="1"/>
</dbReference>
<keyword evidence="1 3" id="KW-0378">Hydrolase</keyword>
<dbReference type="Proteomes" id="UP000217265">
    <property type="component" value="Chromosome"/>
</dbReference>
<evidence type="ECO:0000313" key="3">
    <source>
        <dbReference type="EMBL" id="ATC62656.1"/>
    </source>
</evidence>
<dbReference type="NCBIfam" id="TIGR00277">
    <property type="entry name" value="HDIG"/>
    <property type="match status" value="1"/>
</dbReference>
<gene>
    <name evidence="3" type="ORF">CMV30_00990</name>
</gene>
<protein>
    <submittedName>
        <fullName evidence="3">Phosphohydrolase</fullName>
    </submittedName>
</protein>